<reference evidence="3" key="1">
    <citation type="submission" date="2022-05" db="EMBL/GenBank/DDBJ databases">
        <title>The Musa troglodytarum L. genome provides insights into the mechanism of non-climacteric behaviour and enrichment of carotenoids.</title>
        <authorList>
            <person name="Wang J."/>
        </authorList>
    </citation>
    <scope>NUCLEOTIDE SEQUENCE</scope>
    <source>
        <tissue evidence="3">Leaf</tissue>
    </source>
</reference>
<gene>
    <name evidence="3" type="ORF">MUK42_10604</name>
</gene>
<dbReference type="OrthoDB" id="1910203at2759"/>
<evidence type="ECO:0000313" key="3">
    <source>
        <dbReference type="EMBL" id="URE16248.1"/>
    </source>
</evidence>
<protein>
    <submittedName>
        <fullName evidence="3">Uncharacterized protein</fullName>
    </submittedName>
</protein>
<evidence type="ECO:0000256" key="1">
    <source>
        <dbReference type="SAM" id="MobiDB-lite"/>
    </source>
</evidence>
<dbReference type="EMBL" id="CP097509">
    <property type="protein sequence ID" value="URE16248.1"/>
    <property type="molecule type" value="Genomic_DNA"/>
</dbReference>
<organism evidence="3 4">
    <name type="scientific">Musa troglodytarum</name>
    <name type="common">fe'i banana</name>
    <dbReference type="NCBI Taxonomy" id="320322"/>
    <lineage>
        <taxon>Eukaryota</taxon>
        <taxon>Viridiplantae</taxon>
        <taxon>Streptophyta</taxon>
        <taxon>Embryophyta</taxon>
        <taxon>Tracheophyta</taxon>
        <taxon>Spermatophyta</taxon>
        <taxon>Magnoliopsida</taxon>
        <taxon>Liliopsida</taxon>
        <taxon>Zingiberales</taxon>
        <taxon>Musaceae</taxon>
        <taxon>Musa</taxon>
    </lineage>
</organism>
<feature type="signal peptide" evidence="2">
    <location>
        <begin position="1"/>
        <end position="26"/>
    </location>
</feature>
<dbReference type="Proteomes" id="UP001055439">
    <property type="component" value="Chromosome 7"/>
</dbReference>
<keyword evidence="4" id="KW-1185">Reference proteome</keyword>
<proteinExistence type="predicted"/>
<evidence type="ECO:0000256" key="2">
    <source>
        <dbReference type="SAM" id="SignalP"/>
    </source>
</evidence>
<dbReference type="AlphaFoldDB" id="A0A9E7GS07"/>
<feature type="chain" id="PRO_5039492138" evidence="2">
    <location>
        <begin position="27"/>
        <end position="96"/>
    </location>
</feature>
<sequence length="96" mass="10514">MRALFGGLACLFCFGLLVSMAKPGAATRIIAPPVADPTVPSPGAHHTRLDPFYSSKRRVPNGADPIHNRILRNLSSMVESYDMLRLRKGKRSPTLK</sequence>
<keyword evidence="2" id="KW-0732">Signal</keyword>
<name>A0A9E7GS07_9LILI</name>
<accession>A0A9E7GS07</accession>
<feature type="region of interest" description="Disordered" evidence="1">
    <location>
        <begin position="35"/>
        <end position="54"/>
    </location>
</feature>
<evidence type="ECO:0000313" key="4">
    <source>
        <dbReference type="Proteomes" id="UP001055439"/>
    </source>
</evidence>